<protein>
    <submittedName>
        <fullName evidence="1">Uncharacterized protein</fullName>
    </submittedName>
</protein>
<name>A0A812TWA2_SYMPI</name>
<proteinExistence type="predicted"/>
<dbReference type="EMBL" id="CAJNIZ010034380">
    <property type="protein sequence ID" value="CAE7552127.1"/>
    <property type="molecule type" value="Genomic_DNA"/>
</dbReference>
<feature type="non-terminal residue" evidence="1">
    <location>
        <position position="1"/>
    </location>
</feature>
<dbReference type="AlphaFoldDB" id="A0A812TWA2"/>
<sequence length="110" mass="12260">EGDGEGEIEVTGKDEYGVYEALDNFFMNTWACEKLDAGDDTEDTKIPFCSAQYRWPGFSVKGDDGLNNQGLMTMRLIDFMCGTLSWTLAVVNGGNVGENRDVRETQLIFK</sequence>
<keyword evidence="2" id="KW-1185">Reference proteome</keyword>
<dbReference type="OrthoDB" id="415262at2759"/>
<evidence type="ECO:0000313" key="2">
    <source>
        <dbReference type="Proteomes" id="UP000649617"/>
    </source>
</evidence>
<evidence type="ECO:0000313" key="1">
    <source>
        <dbReference type="EMBL" id="CAE7552127.1"/>
    </source>
</evidence>
<dbReference type="Proteomes" id="UP000649617">
    <property type="component" value="Unassembled WGS sequence"/>
</dbReference>
<reference evidence="1" key="1">
    <citation type="submission" date="2021-02" db="EMBL/GenBank/DDBJ databases">
        <authorList>
            <person name="Dougan E. K."/>
            <person name="Rhodes N."/>
            <person name="Thang M."/>
            <person name="Chan C."/>
        </authorList>
    </citation>
    <scope>NUCLEOTIDE SEQUENCE</scope>
</reference>
<feature type="non-terminal residue" evidence="1">
    <location>
        <position position="110"/>
    </location>
</feature>
<gene>
    <name evidence="1" type="ORF">SPIL2461_LOCUS14667</name>
</gene>
<comment type="caution">
    <text evidence="1">The sequence shown here is derived from an EMBL/GenBank/DDBJ whole genome shotgun (WGS) entry which is preliminary data.</text>
</comment>
<accession>A0A812TWA2</accession>
<organism evidence="1 2">
    <name type="scientific">Symbiodinium pilosum</name>
    <name type="common">Dinoflagellate</name>
    <dbReference type="NCBI Taxonomy" id="2952"/>
    <lineage>
        <taxon>Eukaryota</taxon>
        <taxon>Sar</taxon>
        <taxon>Alveolata</taxon>
        <taxon>Dinophyceae</taxon>
        <taxon>Suessiales</taxon>
        <taxon>Symbiodiniaceae</taxon>
        <taxon>Symbiodinium</taxon>
    </lineage>
</organism>